<keyword evidence="15" id="KW-1185">Reference proteome</keyword>
<dbReference type="Pfam" id="PF00672">
    <property type="entry name" value="HAMP"/>
    <property type="match status" value="1"/>
</dbReference>
<dbReference type="InterPro" id="IPR024478">
    <property type="entry name" value="HlyB_4HB_MCP"/>
</dbReference>
<dbReference type="PROSITE" id="PS50885">
    <property type="entry name" value="HAMP"/>
    <property type="match status" value="1"/>
</dbReference>
<evidence type="ECO:0000256" key="8">
    <source>
        <dbReference type="ARBA" id="ARBA00023224"/>
    </source>
</evidence>
<dbReference type="InterPro" id="IPR004089">
    <property type="entry name" value="MCPsignal_dom"/>
</dbReference>
<evidence type="ECO:0000256" key="4">
    <source>
        <dbReference type="ARBA" id="ARBA00022500"/>
    </source>
</evidence>
<dbReference type="Proteomes" id="UP001064896">
    <property type="component" value="Chromosome"/>
</dbReference>
<proteinExistence type="inferred from homology"/>
<keyword evidence="2" id="KW-1003">Cell membrane</keyword>
<dbReference type="Pfam" id="PF00015">
    <property type="entry name" value="MCPsignal"/>
    <property type="match status" value="1"/>
</dbReference>
<feature type="domain" description="Methyl-accepting transducer" evidence="12">
    <location>
        <begin position="286"/>
        <end position="522"/>
    </location>
</feature>
<name>A0ABM7L4D9_9PSED</name>
<evidence type="ECO:0000259" key="12">
    <source>
        <dbReference type="PROSITE" id="PS50111"/>
    </source>
</evidence>
<feature type="transmembrane region" description="Helical" evidence="11">
    <location>
        <begin position="207"/>
        <end position="228"/>
    </location>
</feature>
<dbReference type="InterPro" id="IPR003660">
    <property type="entry name" value="HAMP_dom"/>
</dbReference>
<evidence type="ECO:0000256" key="2">
    <source>
        <dbReference type="ARBA" id="ARBA00022475"/>
    </source>
</evidence>
<dbReference type="PROSITE" id="PS50111">
    <property type="entry name" value="CHEMOTAXIS_TRANSDUC_2"/>
    <property type="match status" value="1"/>
</dbReference>
<sequence>MTRATFGAVNDRVWQTGVYVKNWSVRLRIQASFAIIIAIMLLMAVTSYVRLFTVQKGAERLAEDAMPGMFLITQVRSAWTDVFIQTLERLGASDQPLEKVDLDNLRLLDERLNGVLADYRKTVRDDNDLALLENFNQSRKRYDAILSTVIELHQQKRLGEARSLLTGDLTKLWNEGRNGLTELISYNRKTAEGATGDIVDAARNAELSMIVSVFLAIAAAFVCGALLVRAITEPVQRVVQNLQALASGDLTARLHLGRKDEFDSIETGFNSMADELKTLVSQAQRSSVQVTTSVTEIAATTRQQQATATETAATTTEIGATSREIAATSRDLVRTMTEVSGAAEQTSTLAGSGQLGLARMEDTMRQVMGAADLVNAKLAILNEKAGNINQVVTTIVKVADQTNLLSLNAAIEAEKAGEYGRGFAVVATEVRRLADQTAVATYDIEQMVREIQSAVSAGVMGMDKFSEEVRRGMSEVGQVGEQLSQIIQQVQALAPRVQMVNEGMQAQSTGAEQINQALVQLGEATGQTVESLRQASSAIDELNHVAQGLRAGVSRFKV</sequence>
<protein>
    <submittedName>
        <fullName evidence="14">Chemotaxis transducer</fullName>
    </submittedName>
</protein>
<gene>
    <name evidence="14" type="primary">wspA</name>
    <name evidence="14" type="ORF">PSm6_08150</name>
</gene>
<evidence type="ECO:0000256" key="6">
    <source>
        <dbReference type="ARBA" id="ARBA00022989"/>
    </source>
</evidence>
<organism evidence="14 15">
    <name type="scientific">Pseudomonas solani</name>
    <dbReference type="NCBI Taxonomy" id="2731552"/>
    <lineage>
        <taxon>Bacteria</taxon>
        <taxon>Pseudomonadati</taxon>
        <taxon>Pseudomonadota</taxon>
        <taxon>Gammaproteobacteria</taxon>
        <taxon>Pseudomonadales</taxon>
        <taxon>Pseudomonadaceae</taxon>
        <taxon>Pseudomonas</taxon>
    </lineage>
</organism>
<evidence type="ECO:0000313" key="15">
    <source>
        <dbReference type="Proteomes" id="UP001064896"/>
    </source>
</evidence>
<evidence type="ECO:0000256" key="7">
    <source>
        <dbReference type="ARBA" id="ARBA00023136"/>
    </source>
</evidence>
<accession>A0ABM7L4D9</accession>
<keyword evidence="3" id="KW-0488">Methylation</keyword>
<dbReference type="PANTHER" id="PTHR32089">
    <property type="entry name" value="METHYL-ACCEPTING CHEMOTAXIS PROTEIN MCPB"/>
    <property type="match status" value="1"/>
</dbReference>
<comment type="subcellular location">
    <subcellularLocation>
        <location evidence="1">Cell membrane</location>
    </subcellularLocation>
</comment>
<comment type="similarity">
    <text evidence="9">Belongs to the methyl-accepting chemotaxis (MCP) protein family.</text>
</comment>
<keyword evidence="7 11" id="KW-0472">Membrane</keyword>
<dbReference type="Pfam" id="PF12729">
    <property type="entry name" value="4HB_MCP_1"/>
    <property type="match status" value="1"/>
</dbReference>
<feature type="transmembrane region" description="Helical" evidence="11">
    <location>
        <begin position="29"/>
        <end position="51"/>
    </location>
</feature>
<evidence type="ECO:0000256" key="1">
    <source>
        <dbReference type="ARBA" id="ARBA00004236"/>
    </source>
</evidence>
<feature type="domain" description="HAMP" evidence="13">
    <location>
        <begin position="229"/>
        <end position="281"/>
    </location>
</feature>
<dbReference type="InterPro" id="IPR004090">
    <property type="entry name" value="Chemotax_Me-accpt_rcpt"/>
</dbReference>
<keyword evidence="6 11" id="KW-1133">Transmembrane helix</keyword>
<keyword evidence="5 11" id="KW-0812">Transmembrane</keyword>
<reference evidence="14" key="1">
    <citation type="submission" date="2020-05" db="EMBL/GenBank/DDBJ databases">
        <title>Complete genome sequence of Pseudomonas sp. Sm006.</title>
        <authorList>
            <person name="Takeuchi K."/>
            <person name="Someya N."/>
        </authorList>
    </citation>
    <scope>NUCLEOTIDE SEQUENCE</scope>
    <source>
        <strain evidence="14">Sm006</strain>
    </source>
</reference>
<evidence type="ECO:0000256" key="11">
    <source>
        <dbReference type="SAM" id="Phobius"/>
    </source>
</evidence>
<dbReference type="SUPFAM" id="SSF58104">
    <property type="entry name" value="Methyl-accepting chemotaxis protein (MCP) signaling domain"/>
    <property type="match status" value="1"/>
</dbReference>
<evidence type="ECO:0000256" key="5">
    <source>
        <dbReference type="ARBA" id="ARBA00022692"/>
    </source>
</evidence>
<evidence type="ECO:0000256" key="9">
    <source>
        <dbReference type="ARBA" id="ARBA00029447"/>
    </source>
</evidence>
<dbReference type="SMART" id="SM00304">
    <property type="entry name" value="HAMP"/>
    <property type="match status" value="1"/>
</dbReference>
<dbReference type="Gene3D" id="1.10.287.950">
    <property type="entry name" value="Methyl-accepting chemotaxis protein"/>
    <property type="match status" value="1"/>
</dbReference>
<evidence type="ECO:0000313" key="14">
    <source>
        <dbReference type="EMBL" id="BCD84408.1"/>
    </source>
</evidence>
<keyword evidence="4" id="KW-0145">Chemotaxis</keyword>
<dbReference type="PRINTS" id="PR00260">
    <property type="entry name" value="CHEMTRNSDUCR"/>
</dbReference>
<dbReference type="PANTHER" id="PTHR32089:SF120">
    <property type="entry name" value="METHYL-ACCEPTING CHEMOTAXIS PROTEIN TLPQ"/>
    <property type="match status" value="1"/>
</dbReference>
<dbReference type="SMART" id="SM00283">
    <property type="entry name" value="MA"/>
    <property type="match status" value="1"/>
</dbReference>
<keyword evidence="8 10" id="KW-0807">Transducer</keyword>
<evidence type="ECO:0000259" key="13">
    <source>
        <dbReference type="PROSITE" id="PS50885"/>
    </source>
</evidence>
<evidence type="ECO:0000256" key="10">
    <source>
        <dbReference type="PROSITE-ProRule" id="PRU00284"/>
    </source>
</evidence>
<dbReference type="EMBL" id="AP023081">
    <property type="protein sequence ID" value="BCD84408.1"/>
    <property type="molecule type" value="Genomic_DNA"/>
</dbReference>
<dbReference type="CDD" id="cd06225">
    <property type="entry name" value="HAMP"/>
    <property type="match status" value="1"/>
</dbReference>
<evidence type="ECO:0000256" key="3">
    <source>
        <dbReference type="ARBA" id="ARBA00022481"/>
    </source>
</evidence>